<accession>A0AAV6Y1P3</accession>
<dbReference type="EMBL" id="WHWC01000002">
    <property type="protein sequence ID" value="KAG8388393.1"/>
    <property type="molecule type" value="Genomic_DNA"/>
</dbReference>
<evidence type="ECO:0000259" key="2">
    <source>
        <dbReference type="PROSITE" id="PS50891"/>
    </source>
</evidence>
<dbReference type="PANTHER" id="PTHR31301:SF67">
    <property type="entry name" value="LOB DOMAIN-CONTAINING PROTEIN 22"/>
    <property type="match status" value="1"/>
</dbReference>
<evidence type="ECO:0000256" key="1">
    <source>
        <dbReference type="ARBA" id="ARBA00005474"/>
    </source>
</evidence>
<evidence type="ECO:0000313" key="4">
    <source>
        <dbReference type="Proteomes" id="UP000826271"/>
    </source>
</evidence>
<evidence type="ECO:0000313" key="3">
    <source>
        <dbReference type="EMBL" id="KAG8388393.1"/>
    </source>
</evidence>
<reference evidence="3" key="1">
    <citation type="submission" date="2019-10" db="EMBL/GenBank/DDBJ databases">
        <authorList>
            <person name="Zhang R."/>
            <person name="Pan Y."/>
            <person name="Wang J."/>
            <person name="Ma R."/>
            <person name="Yu S."/>
        </authorList>
    </citation>
    <scope>NUCLEOTIDE SEQUENCE</scope>
    <source>
        <strain evidence="3">LA-IB0</strain>
        <tissue evidence="3">Leaf</tissue>
    </source>
</reference>
<comment type="caution">
    <text evidence="3">The sequence shown here is derived from an EMBL/GenBank/DDBJ whole genome shotgun (WGS) entry which is preliminary data.</text>
</comment>
<dbReference type="PROSITE" id="PS50891">
    <property type="entry name" value="LOB"/>
    <property type="match status" value="1"/>
</dbReference>
<gene>
    <name evidence="3" type="ORF">BUALT_Bualt02G0121200</name>
</gene>
<name>A0AAV6Y1P3_9LAMI</name>
<dbReference type="InterPro" id="IPR004883">
    <property type="entry name" value="LOB"/>
</dbReference>
<dbReference type="AlphaFoldDB" id="A0AAV6Y1P3"/>
<dbReference type="Pfam" id="PF03195">
    <property type="entry name" value="LOB"/>
    <property type="match status" value="1"/>
</dbReference>
<comment type="similarity">
    <text evidence="1">Belongs to the LOB domain-containing protein family.</text>
</comment>
<organism evidence="3 4">
    <name type="scientific">Buddleja alternifolia</name>
    <dbReference type="NCBI Taxonomy" id="168488"/>
    <lineage>
        <taxon>Eukaryota</taxon>
        <taxon>Viridiplantae</taxon>
        <taxon>Streptophyta</taxon>
        <taxon>Embryophyta</taxon>
        <taxon>Tracheophyta</taxon>
        <taxon>Spermatophyta</taxon>
        <taxon>Magnoliopsida</taxon>
        <taxon>eudicotyledons</taxon>
        <taxon>Gunneridae</taxon>
        <taxon>Pentapetalae</taxon>
        <taxon>asterids</taxon>
        <taxon>lamiids</taxon>
        <taxon>Lamiales</taxon>
        <taxon>Scrophulariaceae</taxon>
        <taxon>Buddlejeae</taxon>
        <taxon>Buddleja</taxon>
    </lineage>
</organism>
<keyword evidence="4" id="KW-1185">Reference proteome</keyword>
<dbReference type="PANTHER" id="PTHR31301">
    <property type="entry name" value="LOB DOMAIN-CONTAINING PROTEIN 4-RELATED"/>
    <property type="match status" value="1"/>
</dbReference>
<proteinExistence type="inferred from homology"/>
<feature type="domain" description="LOB" evidence="2">
    <location>
        <begin position="47"/>
        <end position="148"/>
    </location>
</feature>
<sequence length="321" mass="36051">MQSQNIFLHNNHNQKITTIINNKRKSNITGNKSITIPPPRSNGSTTQACAACKYQRRKCASDCILAPYFPHDRQRQFLNAHRLFGVSNIVKIIRHLEPPARDHAMSTIMFQSNARAVDPIGGCYRIIRDLEQQITLANAELEIVLHHLALCREAASTHHLAPPPPPPNVGDSTISGDPLGSYNQEFGGKCAVEDEVVVVDDDANSWGCIYENVNGVSTTPSPFPPPHHHHHHMRSLPMEECNHDMKPVLDHLSCDDDDDDQTYGKFEFDDLNGNIRPSNNPILREENATILKEEDVCSPYVQDHRHLKSPASFFTLTNCDF</sequence>
<protein>
    <recommendedName>
        <fullName evidence="2">LOB domain-containing protein</fullName>
    </recommendedName>
</protein>
<dbReference type="Proteomes" id="UP000826271">
    <property type="component" value="Unassembled WGS sequence"/>
</dbReference>